<sequence>MERIIIIGGNGCGKTTFAKELSDKLNLPLIHLDVLYWRDNWQTASRDEFDELLAQEITKPKWIIDGNIGRTIPFRLKYCDTVIYMDFSRLKCVYGVIKRVIKCYGKSRTDMGGYCPEKFNMKKFEFLKSVWNFNKNNRKRYYDMLQSANDVKIIILKSRKQVRELLQQL</sequence>
<reference evidence="2 3" key="1">
    <citation type="submission" date="2020-07" db="EMBL/GenBank/DDBJ databases">
        <title>Electron transfer.</title>
        <authorList>
            <person name="Huang L."/>
            <person name="Liu X."/>
            <person name="Zhou S."/>
        </authorList>
    </citation>
    <scope>NUCLEOTIDE SEQUENCE [LARGE SCALE GENOMIC DNA]</scope>
    <source>
        <strain evidence="2 3">Lx1</strain>
    </source>
</reference>
<gene>
    <name evidence="2" type="ORF">HZF06_06550</name>
</gene>
<evidence type="ECO:0000259" key="1">
    <source>
        <dbReference type="Pfam" id="PF00004"/>
    </source>
</evidence>
<dbReference type="InterPro" id="IPR003959">
    <property type="entry name" value="ATPase_AAA_core"/>
</dbReference>
<dbReference type="InterPro" id="IPR027417">
    <property type="entry name" value="P-loop_NTPase"/>
</dbReference>
<organism evidence="2 3">
    <name type="scientific">Clostridium intestinale</name>
    <dbReference type="NCBI Taxonomy" id="36845"/>
    <lineage>
        <taxon>Bacteria</taxon>
        <taxon>Bacillati</taxon>
        <taxon>Bacillota</taxon>
        <taxon>Clostridia</taxon>
        <taxon>Eubacteriales</taxon>
        <taxon>Clostridiaceae</taxon>
        <taxon>Clostridium</taxon>
    </lineage>
</organism>
<proteinExistence type="predicted"/>
<accession>A0A7D6ZS68</accession>
<dbReference type="GO" id="GO:0016887">
    <property type="term" value="F:ATP hydrolysis activity"/>
    <property type="evidence" value="ECO:0007669"/>
    <property type="project" value="InterPro"/>
</dbReference>
<dbReference type="GO" id="GO:0005524">
    <property type="term" value="F:ATP binding"/>
    <property type="evidence" value="ECO:0007669"/>
    <property type="project" value="InterPro"/>
</dbReference>
<dbReference type="AlphaFoldDB" id="A0A7D6ZS68"/>
<dbReference type="PANTHER" id="PTHR37816">
    <property type="entry name" value="YALI0E33011P"/>
    <property type="match status" value="1"/>
</dbReference>
<dbReference type="PANTHER" id="PTHR37816:SF3">
    <property type="entry name" value="MODULATES DNA TOPOLOGY"/>
    <property type="match status" value="1"/>
</dbReference>
<protein>
    <submittedName>
        <fullName evidence="2">AAA family ATPase</fullName>
    </submittedName>
</protein>
<dbReference type="Gene3D" id="3.40.50.300">
    <property type="entry name" value="P-loop containing nucleotide triphosphate hydrolases"/>
    <property type="match status" value="1"/>
</dbReference>
<dbReference type="EMBL" id="CP059378">
    <property type="protein sequence ID" value="QLY81243.1"/>
    <property type="molecule type" value="Genomic_DNA"/>
</dbReference>
<name>A0A7D6ZS68_9CLOT</name>
<evidence type="ECO:0000313" key="3">
    <source>
        <dbReference type="Proteomes" id="UP000512286"/>
    </source>
</evidence>
<dbReference type="Pfam" id="PF00004">
    <property type="entry name" value="AAA"/>
    <property type="match status" value="1"/>
</dbReference>
<dbReference type="RefSeq" id="WP_181602890.1">
    <property type="nucleotide sequence ID" value="NZ_CP059378.1"/>
</dbReference>
<feature type="domain" description="ATPase AAA-type core" evidence="1">
    <location>
        <begin position="4"/>
        <end position="55"/>
    </location>
</feature>
<dbReference type="InterPro" id="IPR052922">
    <property type="entry name" value="Cytidylate_Kinase-2"/>
</dbReference>
<dbReference type="SUPFAM" id="SSF52540">
    <property type="entry name" value="P-loop containing nucleoside triphosphate hydrolases"/>
    <property type="match status" value="1"/>
</dbReference>
<evidence type="ECO:0000313" key="2">
    <source>
        <dbReference type="EMBL" id="QLY81243.1"/>
    </source>
</evidence>
<dbReference type="Proteomes" id="UP000512286">
    <property type="component" value="Chromosome"/>
</dbReference>
<dbReference type="KEGG" id="cint:HZF06_06550"/>